<keyword evidence="4 14" id="KW-0732">Signal</keyword>
<evidence type="ECO:0008006" key="19">
    <source>
        <dbReference type="Google" id="ProtNLM"/>
    </source>
</evidence>
<dbReference type="GO" id="GO:0005576">
    <property type="term" value="C:extracellular region"/>
    <property type="evidence" value="ECO:0007669"/>
    <property type="project" value="UniProtKB-ARBA"/>
</dbReference>
<dbReference type="PRINTS" id="PR00011">
    <property type="entry name" value="EGFLAMININ"/>
</dbReference>
<keyword evidence="10" id="KW-0325">Glycoprotein</keyword>
<dbReference type="GO" id="GO:0005102">
    <property type="term" value="F:signaling receptor binding"/>
    <property type="evidence" value="ECO:0007669"/>
    <property type="project" value="InterPro"/>
</dbReference>
<dbReference type="Pfam" id="PF02210">
    <property type="entry name" value="Laminin_G_2"/>
    <property type="match status" value="5"/>
</dbReference>
<evidence type="ECO:0000256" key="14">
    <source>
        <dbReference type="SAM" id="SignalP"/>
    </source>
</evidence>
<keyword evidence="11 12" id="KW-0424">Laminin EGF-like domain</keyword>
<dbReference type="Pfam" id="PF06008">
    <property type="entry name" value="Laminin_I"/>
    <property type="match status" value="1"/>
</dbReference>
<dbReference type="PROSITE" id="PS50025">
    <property type="entry name" value="LAM_G_DOMAIN"/>
    <property type="match status" value="5"/>
</dbReference>
<dbReference type="SUPFAM" id="SSF57196">
    <property type="entry name" value="EGF/Laminin"/>
    <property type="match status" value="5"/>
</dbReference>
<dbReference type="Gene3D" id="2.10.25.10">
    <property type="entry name" value="Laminin"/>
    <property type="match status" value="5"/>
</dbReference>
<protein>
    <recommendedName>
        <fullName evidence="19">Laminin subunit alpha-4</fullName>
    </recommendedName>
</protein>
<dbReference type="FunFam" id="2.10.25.10:FF:000188">
    <property type="entry name" value="Laminin subunit gamma 2"/>
    <property type="match status" value="1"/>
</dbReference>
<dbReference type="Proteomes" id="UP001230051">
    <property type="component" value="Unassembled WGS sequence"/>
</dbReference>
<dbReference type="PROSITE" id="PS01248">
    <property type="entry name" value="EGF_LAM_1"/>
    <property type="match status" value="1"/>
</dbReference>
<feature type="compositionally biased region" description="Polar residues" evidence="13">
    <location>
        <begin position="1394"/>
        <end position="1406"/>
    </location>
</feature>
<comment type="subcellular location">
    <subcellularLocation>
        <location evidence="1">Secreted</location>
        <location evidence="1">Extracellular space</location>
        <location evidence="1">Extracellular matrix</location>
        <location evidence="1">Basement membrane</location>
    </subcellularLocation>
</comment>
<reference evidence="17" key="1">
    <citation type="submission" date="2022-02" db="EMBL/GenBank/DDBJ databases">
        <title>Atlantic sturgeon de novo genome assembly.</title>
        <authorList>
            <person name="Stock M."/>
            <person name="Klopp C."/>
            <person name="Guiguen Y."/>
            <person name="Cabau C."/>
            <person name="Parinello H."/>
            <person name="Santidrian Yebra-Pimentel E."/>
            <person name="Kuhl H."/>
            <person name="Dirks R.P."/>
            <person name="Guessner J."/>
            <person name="Wuertz S."/>
            <person name="Du K."/>
            <person name="Schartl M."/>
        </authorList>
    </citation>
    <scope>NUCLEOTIDE SEQUENCE</scope>
    <source>
        <strain evidence="17">STURGEONOMICS-FGT-2020</strain>
        <tissue evidence="17">Whole blood</tissue>
    </source>
</reference>
<evidence type="ECO:0000256" key="4">
    <source>
        <dbReference type="ARBA" id="ARBA00022729"/>
    </source>
</evidence>
<dbReference type="CDD" id="cd00055">
    <property type="entry name" value="EGF_Lam"/>
    <property type="match status" value="4"/>
</dbReference>
<feature type="region of interest" description="Disordered" evidence="13">
    <location>
        <begin position="1389"/>
        <end position="1408"/>
    </location>
</feature>
<keyword evidence="9 12" id="KW-1015">Disulfide bond</keyword>
<feature type="domain" description="Laminin G" evidence="15">
    <location>
        <begin position="1107"/>
        <end position="1285"/>
    </location>
</feature>
<feature type="domain" description="Laminin EGF-like" evidence="16">
    <location>
        <begin position="258"/>
        <end position="304"/>
    </location>
</feature>
<keyword evidence="7" id="KW-0130">Cell adhesion</keyword>
<dbReference type="InterPro" id="IPR009254">
    <property type="entry name" value="Laminin_aI"/>
</dbReference>
<feature type="domain" description="Laminin EGF-like" evidence="16">
    <location>
        <begin position="101"/>
        <end position="156"/>
    </location>
</feature>
<dbReference type="Pfam" id="PF00053">
    <property type="entry name" value="EGF_laminin"/>
    <property type="match status" value="4"/>
</dbReference>
<evidence type="ECO:0000256" key="3">
    <source>
        <dbReference type="ARBA" id="ARBA00022530"/>
    </source>
</evidence>
<feature type="signal peptide" evidence="14">
    <location>
        <begin position="1"/>
        <end position="24"/>
    </location>
</feature>
<dbReference type="InterPro" id="IPR010307">
    <property type="entry name" value="Laminin_dom_II"/>
</dbReference>
<dbReference type="GO" id="GO:0043256">
    <property type="term" value="C:laminin complex"/>
    <property type="evidence" value="ECO:0007669"/>
    <property type="project" value="UniProtKB-ARBA"/>
</dbReference>
<dbReference type="PANTHER" id="PTHR15036:SF47">
    <property type="entry name" value="LAMININ SUBUNIT ALPHA-4"/>
    <property type="match status" value="1"/>
</dbReference>
<evidence type="ECO:0000256" key="8">
    <source>
        <dbReference type="ARBA" id="ARBA00023054"/>
    </source>
</evidence>
<feature type="domain" description="Laminin EGF-like" evidence="16">
    <location>
        <begin position="211"/>
        <end position="257"/>
    </location>
</feature>
<evidence type="ECO:0000256" key="5">
    <source>
        <dbReference type="ARBA" id="ARBA00022737"/>
    </source>
</evidence>
<feature type="domain" description="Laminin G" evidence="15">
    <location>
        <begin position="1292"/>
        <end position="1458"/>
    </location>
</feature>
<dbReference type="FunFam" id="2.60.120.200:FF:000053">
    <property type="entry name" value="Laminin subunit alpha 4"/>
    <property type="match status" value="1"/>
</dbReference>
<evidence type="ECO:0000256" key="6">
    <source>
        <dbReference type="ARBA" id="ARBA00022869"/>
    </source>
</evidence>
<comment type="caution">
    <text evidence="17">The sequence shown here is derived from an EMBL/GenBank/DDBJ whole genome shotgun (WGS) entry which is preliminary data.</text>
</comment>
<dbReference type="CDD" id="cd00110">
    <property type="entry name" value="LamG"/>
    <property type="match status" value="5"/>
</dbReference>
<dbReference type="Pfam" id="PF06009">
    <property type="entry name" value="Laminin_II"/>
    <property type="match status" value="1"/>
</dbReference>
<dbReference type="InterPro" id="IPR056863">
    <property type="entry name" value="LMN_ATRN_NET-like_EGF"/>
</dbReference>
<gene>
    <name evidence="17" type="ORF">AOXY_G6820</name>
</gene>
<dbReference type="SMART" id="SM00181">
    <property type="entry name" value="EGF"/>
    <property type="match status" value="3"/>
</dbReference>
<evidence type="ECO:0000256" key="2">
    <source>
        <dbReference type="ARBA" id="ARBA00022525"/>
    </source>
</evidence>
<feature type="chain" id="PRO_5042013634" description="Laminin subunit alpha-4" evidence="14">
    <location>
        <begin position="25"/>
        <end position="1881"/>
    </location>
</feature>
<feature type="disulfide bond" evidence="12">
    <location>
        <begin position="182"/>
        <end position="191"/>
    </location>
</feature>
<evidence type="ECO:0000259" key="15">
    <source>
        <dbReference type="PROSITE" id="PS50025"/>
    </source>
</evidence>
<evidence type="ECO:0000256" key="11">
    <source>
        <dbReference type="ARBA" id="ARBA00023292"/>
    </source>
</evidence>
<dbReference type="SUPFAM" id="SSF49899">
    <property type="entry name" value="Concanavalin A-like lectins/glucanases"/>
    <property type="match status" value="5"/>
</dbReference>
<organism evidence="17 18">
    <name type="scientific">Acipenser oxyrinchus oxyrinchus</name>
    <dbReference type="NCBI Taxonomy" id="40147"/>
    <lineage>
        <taxon>Eukaryota</taxon>
        <taxon>Metazoa</taxon>
        <taxon>Chordata</taxon>
        <taxon>Craniata</taxon>
        <taxon>Vertebrata</taxon>
        <taxon>Euteleostomi</taxon>
        <taxon>Actinopterygii</taxon>
        <taxon>Chondrostei</taxon>
        <taxon>Acipenseriformes</taxon>
        <taxon>Acipenseridae</taxon>
        <taxon>Acipenser</taxon>
    </lineage>
</organism>
<evidence type="ECO:0000256" key="10">
    <source>
        <dbReference type="ARBA" id="ARBA00023180"/>
    </source>
</evidence>
<dbReference type="InterPro" id="IPR002049">
    <property type="entry name" value="LE_dom"/>
</dbReference>
<keyword evidence="2" id="KW-0964">Secreted</keyword>
<keyword evidence="6" id="KW-0084">Basement membrane</keyword>
<feature type="compositionally biased region" description="Basic residues" evidence="13">
    <location>
        <begin position="1476"/>
        <end position="1485"/>
    </location>
</feature>
<sequence>MALICFSLLCFLSILLRLFSPATGERGQQTTVVNVCGKGYFLYELETCLPCSCNGHSNSCQDVTGICNNCQNSTAGDYCEECLAAYVHDTAEEGQLICKPCACPFPISSNNFAVSCEKKGSAVRCMCKEGYAGPICERCAPGYYGNPLLIGGTCKKCNCNGNSDPNLIFSDCHNTTGHCQNCWHKTTGVNCERCAPGYYGDAIGAKSCRECNCDTCGTNSCDHRTGRCYCKPGVTGPYCDRCEVGHYGFSSCRGCRRCVCGVASVNEICNPVTQACVCQPGAAGLRCERCKNGYWNYGPSGCQKCDCAGGSCNSETGQCLSVPVTPPATNACDITCDKCIWDLIEDLKFSNESMKEIKANMVNISSGAAANNRLNHLNTTTQHLKSQLSGWRNQSEHRLLQTDDVEDIVANLQSDLNSLAEEENTMISEGLEVEKETQDTYRRADHLEKQLIVVSKSIQDIIGKLIYYSSQHDLSAEESTWRKEDAEEMVNTMRKLNLSVNEPIATEESMKANQILRRVLQLEKKLNTTTGLVSPIQHELSELSSRLSDTRELLEGAVRTTQQAEEKHKENLVRFQENENFQQKLRKDYGDANETLRVAGDIIIDTGLDVGELETMIKNVSEFHAAIDGANKLLREREANLSRYDKDLVHRATDYAKELQKLAAELENYLKNIDANGFVQKAINASNVYENIAKYVEEANETAVITFNYTERAEDAIFGINTQIGFLKDRSETLLIEATKLLQSEEETDNEAAVRAAKMNIIGLIAEVDSIKKELSESSSQLNTIQRGNTAQRLEYSKRIAENTLNKTAMVLQTVTPINETVQGWARNLDNSEYDTSAYNRAVSAAGEAVENLTDMVPELLDKLRVVEQKKPMSNISSSILRIRQLIAQTKSLASKVQVSMRFDGLSAVEVHPKTKLEELKAFTSMSLFMKVDSEKHKGQDRFIMYLGNKNGRKDYMGLAIKNDNLVYVYNLGGGDVEIPLSSKPISTWPPQFNLIKTERLGRHGKVFLTVPSPGSTAEQKFIQKGEAPGTESLFDLDPDNTVFFVGGVPPDFRLPASLNLSPFIGCIELAALNKDVMSLYNFKNKYKINTAPPCPRYKLAFTQSRAANYFFDGTGYALVRNIEKREKFGKILTRFDLGVRSVMDDALLLLMVNGSNFFTLEMQKGLLRIVYDFGFSNGPVVLEDNLKKIQINDARYHEISVIYHNSKKIILVVDRGHVKSVENEKKPMPFSDIYIGGAPSEVLHSRPELATLAGLRGCLKGFQYQKKDFNLLEEAGTIGISSGCPEESLVSREAYFNGESFVASSQKISPFQMFEGGFDFRTIQSTGLLFYYTEGSDEIAISLENGTVVLNTKGTKVRSEKNHYNDGQTHFLVASVTPQRYQLIIDDKDRQSKSPQRITQQQPSAPSKFYFGGSPSGQYLNFTGCISNAFLSRPDRDMEVEDFQRYTVKVQALLHGCPMEKPPAALYAKPDRNSSKPKRGRASKVGRDKLSTMEVPDSLKDNLEELRGKEEAHCYLSARPRATQHAYQFGGTANSRLEYGSIPAFFKERSHFSLSLRTQSTHGLIFYVSNEEEDHFMALYLAHGRLVYMFNVGNHKLKIKSQEKYNDGSWHNVVFTREKNEGRLIIDGLRVLEDTVPGAGAPWHVSGVFYVGGVPPGKAHKNIQINSVHSFTGCVKSFQLNGQWLSSVSHTFGVTRCFNGPTESGTYFSAEGGYVVLDDTFNLGLKFELVFEVRPRASSGILLHIYTSGGEYLNMHINHGQVIVQVHNGIREFATSVTPKQGLCDGRWHRIAVIRDANVLQLDVDSEVTHVVGPLNTRAMDSKAPVFIGGVPESLLPQSMLIRTAYIGCMRNLMINETPVSFSKAALVSGAVSVNSCPAA</sequence>
<dbReference type="FunFam" id="2.60.120.200:FF:000150">
    <property type="entry name" value="Laminin subunit alpha 5"/>
    <property type="match status" value="1"/>
</dbReference>
<dbReference type="EMBL" id="JAGXEW010000005">
    <property type="protein sequence ID" value="KAK1171888.1"/>
    <property type="molecule type" value="Genomic_DNA"/>
</dbReference>
<feature type="disulfide bond" evidence="12">
    <location>
        <begin position="230"/>
        <end position="239"/>
    </location>
</feature>
<evidence type="ECO:0000313" key="18">
    <source>
        <dbReference type="Proteomes" id="UP001230051"/>
    </source>
</evidence>
<evidence type="ECO:0000256" key="7">
    <source>
        <dbReference type="ARBA" id="ARBA00022889"/>
    </source>
</evidence>
<dbReference type="GO" id="GO:0007155">
    <property type="term" value="P:cell adhesion"/>
    <property type="evidence" value="ECO:0007669"/>
    <property type="project" value="UniProtKB-KW"/>
</dbReference>
<dbReference type="FunFam" id="2.10.25.10:FF:000033">
    <property type="entry name" value="Laminin subunit alpha 2"/>
    <property type="match status" value="1"/>
</dbReference>
<name>A0AAD8GCJ5_ACIOX</name>
<feature type="disulfide bond" evidence="12">
    <location>
        <begin position="127"/>
        <end position="136"/>
    </location>
</feature>
<proteinExistence type="predicted"/>
<dbReference type="Pfam" id="PF24973">
    <property type="entry name" value="EGF_LMN_ATRN"/>
    <property type="match status" value="1"/>
</dbReference>
<keyword evidence="3" id="KW-0272">Extracellular matrix</keyword>
<dbReference type="Gene3D" id="2.60.120.200">
    <property type="match status" value="5"/>
</dbReference>
<dbReference type="InterPro" id="IPR001791">
    <property type="entry name" value="Laminin_G"/>
</dbReference>
<evidence type="ECO:0000256" key="1">
    <source>
        <dbReference type="ARBA" id="ARBA00004302"/>
    </source>
</evidence>
<comment type="caution">
    <text evidence="12">Lacks conserved residue(s) required for the propagation of feature annotation.</text>
</comment>
<dbReference type="PROSITE" id="PS50027">
    <property type="entry name" value="EGF_LAM_2"/>
    <property type="match status" value="4"/>
</dbReference>
<dbReference type="SMART" id="SM00282">
    <property type="entry name" value="LamG"/>
    <property type="match status" value="5"/>
</dbReference>
<dbReference type="FunFam" id="2.10.25.10:FF:000051">
    <property type="entry name" value="Laminin subunit alpha 4"/>
    <property type="match status" value="1"/>
</dbReference>
<dbReference type="InterPro" id="IPR050372">
    <property type="entry name" value="Neurexin-related_CASP"/>
</dbReference>
<dbReference type="SMART" id="SM00180">
    <property type="entry name" value="EGF_Lam"/>
    <property type="match status" value="5"/>
</dbReference>
<dbReference type="InterPro" id="IPR013320">
    <property type="entry name" value="ConA-like_dom_sf"/>
</dbReference>
<dbReference type="InterPro" id="IPR000742">
    <property type="entry name" value="EGF"/>
</dbReference>
<feature type="domain" description="Laminin G" evidence="15">
    <location>
        <begin position="1527"/>
        <end position="1698"/>
    </location>
</feature>
<evidence type="ECO:0000313" key="17">
    <source>
        <dbReference type="EMBL" id="KAK1171888.1"/>
    </source>
</evidence>
<feature type="domain" description="Laminin G" evidence="15">
    <location>
        <begin position="898"/>
        <end position="1095"/>
    </location>
</feature>
<keyword evidence="18" id="KW-1185">Reference proteome</keyword>
<evidence type="ECO:0000256" key="9">
    <source>
        <dbReference type="ARBA" id="ARBA00023157"/>
    </source>
</evidence>
<dbReference type="GO" id="GO:0030155">
    <property type="term" value="P:regulation of cell adhesion"/>
    <property type="evidence" value="ECO:0007669"/>
    <property type="project" value="InterPro"/>
</dbReference>
<feature type="disulfide bond" evidence="12">
    <location>
        <begin position="278"/>
        <end position="287"/>
    </location>
</feature>
<evidence type="ECO:0000256" key="12">
    <source>
        <dbReference type="PROSITE-ProRule" id="PRU00460"/>
    </source>
</evidence>
<accession>A0AAD8GCJ5</accession>
<keyword evidence="8" id="KW-0175">Coiled coil</keyword>
<keyword evidence="5" id="KW-0677">Repeat</keyword>
<evidence type="ECO:0000256" key="13">
    <source>
        <dbReference type="SAM" id="MobiDB-lite"/>
    </source>
</evidence>
<feature type="domain" description="Laminin EGF-like" evidence="16">
    <location>
        <begin position="157"/>
        <end position="210"/>
    </location>
</feature>
<feature type="disulfide bond" evidence="12">
    <location>
        <begin position="194"/>
        <end position="208"/>
    </location>
</feature>
<dbReference type="GO" id="GO:0045995">
    <property type="term" value="P:regulation of embryonic development"/>
    <property type="evidence" value="ECO:0007669"/>
    <property type="project" value="InterPro"/>
</dbReference>
<feature type="region of interest" description="Disordered" evidence="13">
    <location>
        <begin position="1466"/>
        <end position="1491"/>
    </location>
</feature>
<dbReference type="PANTHER" id="PTHR15036">
    <property type="entry name" value="PIKACHURIN-LIKE PROTEIN"/>
    <property type="match status" value="1"/>
</dbReference>
<dbReference type="GO" id="GO:0030334">
    <property type="term" value="P:regulation of cell migration"/>
    <property type="evidence" value="ECO:0007669"/>
    <property type="project" value="InterPro"/>
</dbReference>
<evidence type="ECO:0000259" key="16">
    <source>
        <dbReference type="PROSITE" id="PS50027"/>
    </source>
</evidence>
<feature type="domain" description="Laminin G" evidence="15">
    <location>
        <begin position="1705"/>
        <end position="1878"/>
    </location>
</feature>